<proteinExistence type="predicted"/>
<evidence type="ECO:0000259" key="1">
    <source>
        <dbReference type="Pfam" id="PF20236"/>
    </source>
</evidence>
<keyword evidence="3" id="KW-1185">Reference proteome</keyword>
<name>A0A9P6B3D6_9AGAM</name>
<gene>
    <name evidence="2" type="ORF">BS47DRAFT_1340624</name>
</gene>
<organism evidence="2 3">
    <name type="scientific">Hydnum rufescens UP504</name>
    <dbReference type="NCBI Taxonomy" id="1448309"/>
    <lineage>
        <taxon>Eukaryota</taxon>
        <taxon>Fungi</taxon>
        <taxon>Dikarya</taxon>
        <taxon>Basidiomycota</taxon>
        <taxon>Agaricomycotina</taxon>
        <taxon>Agaricomycetes</taxon>
        <taxon>Cantharellales</taxon>
        <taxon>Hydnaceae</taxon>
        <taxon>Hydnum</taxon>
    </lineage>
</organism>
<accession>A0A9P6B3D6</accession>
<dbReference type="EMBL" id="MU128937">
    <property type="protein sequence ID" value="KAF9516734.1"/>
    <property type="molecule type" value="Genomic_DNA"/>
</dbReference>
<dbReference type="InterPro" id="IPR046528">
    <property type="entry name" value="DUF6593"/>
</dbReference>
<protein>
    <recommendedName>
        <fullName evidence="1">DUF6593 domain-containing protein</fullName>
    </recommendedName>
</protein>
<evidence type="ECO:0000313" key="2">
    <source>
        <dbReference type="EMBL" id="KAF9516734.1"/>
    </source>
</evidence>
<comment type="caution">
    <text evidence="2">The sequence shown here is derived from an EMBL/GenBank/DDBJ whole genome shotgun (WGS) entry which is preliminary data.</text>
</comment>
<reference evidence="2" key="1">
    <citation type="journal article" date="2020" name="Nat. Commun.">
        <title>Large-scale genome sequencing of mycorrhizal fungi provides insights into the early evolution of symbiotic traits.</title>
        <authorList>
            <person name="Miyauchi S."/>
            <person name="Kiss E."/>
            <person name="Kuo A."/>
            <person name="Drula E."/>
            <person name="Kohler A."/>
            <person name="Sanchez-Garcia M."/>
            <person name="Morin E."/>
            <person name="Andreopoulos B."/>
            <person name="Barry K.W."/>
            <person name="Bonito G."/>
            <person name="Buee M."/>
            <person name="Carver A."/>
            <person name="Chen C."/>
            <person name="Cichocki N."/>
            <person name="Clum A."/>
            <person name="Culley D."/>
            <person name="Crous P.W."/>
            <person name="Fauchery L."/>
            <person name="Girlanda M."/>
            <person name="Hayes R.D."/>
            <person name="Keri Z."/>
            <person name="LaButti K."/>
            <person name="Lipzen A."/>
            <person name="Lombard V."/>
            <person name="Magnuson J."/>
            <person name="Maillard F."/>
            <person name="Murat C."/>
            <person name="Nolan M."/>
            <person name="Ohm R.A."/>
            <person name="Pangilinan J."/>
            <person name="Pereira M.F."/>
            <person name="Perotto S."/>
            <person name="Peter M."/>
            <person name="Pfister S."/>
            <person name="Riley R."/>
            <person name="Sitrit Y."/>
            <person name="Stielow J.B."/>
            <person name="Szollosi G."/>
            <person name="Zifcakova L."/>
            <person name="Stursova M."/>
            <person name="Spatafora J.W."/>
            <person name="Tedersoo L."/>
            <person name="Vaario L.M."/>
            <person name="Yamada A."/>
            <person name="Yan M."/>
            <person name="Wang P."/>
            <person name="Xu J."/>
            <person name="Bruns T."/>
            <person name="Baldrian P."/>
            <person name="Vilgalys R."/>
            <person name="Dunand C."/>
            <person name="Henrissat B."/>
            <person name="Grigoriev I.V."/>
            <person name="Hibbett D."/>
            <person name="Nagy L.G."/>
            <person name="Martin F.M."/>
        </authorList>
    </citation>
    <scope>NUCLEOTIDE SEQUENCE</scope>
    <source>
        <strain evidence="2">UP504</strain>
    </source>
</reference>
<evidence type="ECO:0000313" key="3">
    <source>
        <dbReference type="Proteomes" id="UP000886523"/>
    </source>
</evidence>
<feature type="domain" description="DUF6593" evidence="1">
    <location>
        <begin position="62"/>
        <end position="175"/>
    </location>
</feature>
<dbReference type="Proteomes" id="UP000886523">
    <property type="component" value="Unassembled WGS sequence"/>
</dbReference>
<dbReference type="AlphaFoldDB" id="A0A9P6B3D6"/>
<dbReference type="Pfam" id="PF20236">
    <property type="entry name" value="DUF6593"/>
    <property type="match status" value="1"/>
</dbReference>
<dbReference type="OrthoDB" id="3132420at2759"/>
<sequence length="190" mass="22418">MSSLLGTLRLEYSFPHIHENHPWDVLNGTVYVLYAGERVALYYFQTWLPSARRRAVVTQCLRYNLLSTPYQDHEWRKIEWKNNYRRSILWTGPNAAVEFDSLLGRSYPDDGFRRFTACDGIEYKWRQTGPHNRHLECYPPSTPFGQPGPIAAWDPNSHILTIPTPGHQIIDDLACTLLIHYWRLRQDYPW</sequence>